<dbReference type="KEGG" id="amr:AM1_0436"/>
<protein>
    <submittedName>
        <fullName evidence="1">Uncharacterized protein</fullName>
    </submittedName>
</protein>
<keyword evidence="2" id="KW-1185">Reference proteome</keyword>
<proteinExistence type="predicted"/>
<evidence type="ECO:0000313" key="2">
    <source>
        <dbReference type="Proteomes" id="UP000000268"/>
    </source>
</evidence>
<accession>B0CB02</accession>
<reference evidence="1 2" key="1">
    <citation type="journal article" date="2008" name="Proc. Natl. Acad. Sci. U.S.A.">
        <title>Niche adaptation and genome expansion in the chlorophyll d-producing cyanobacterium Acaryochloris marina.</title>
        <authorList>
            <person name="Swingley W.D."/>
            <person name="Chen M."/>
            <person name="Cheung P.C."/>
            <person name="Conrad A.L."/>
            <person name="Dejesa L.C."/>
            <person name="Hao J."/>
            <person name="Honchak B.M."/>
            <person name="Karbach L.E."/>
            <person name="Kurdoglu A."/>
            <person name="Lahiri S."/>
            <person name="Mastrian S.D."/>
            <person name="Miyashita H."/>
            <person name="Page L."/>
            <person name="Ramakrishna P."/>
            <person name="Satoh S."/>
            <person name="Sattley W.M."/>
            <person name="Shimada Y."/>
            <person name="Taylor H.L."/>
            <person name="Tomo T."/>
            <person name="Tsuchiya T."/>
            <person name="Wang Z.T."/>
            <person name="Raymond J."/>
            <person name="Mimuro M."/>
            <person name="Blankenship R.E."/>
            <person name="Touchman J.W."/>
        </authorList>
    </citation>
    <scope>NUCLEOTIDE SEQUENCE [LARGE SCALE GENOMIC DNA]</scope>
    <source>
        <strain evidence="2">MBIC 11017</strain>
    </source>
</reference>
<dbReference type="eggNOG" id="COG0834">
    <property type="taxonomic scope" value="Bacteria"/>
</dbReference>
<evidence type="ECO:0000313" key="1">
    <source>
        <dbReference type="EMBL" id="ABW25492.1"/>
    </source>
</evidence>
<dbReference type="HOGENOM" id="CLU_3148185_0_0_3"/>
<dbReference type="AlphaFoldDB" id="B0CB02"/>
<dbReference type="Proteomes" id="UP000000268">
    <property type="component" value="Chromosome"/>
</dbReference>
<gene>
    <name evidence="1" type="ordered locus">AM1_0436</name>
</gene>
<sequence length="48" mass="5567">MVPENNSKFVDQVNYTLVRFMEGYLKSKEPYVTTFRSLVWATGQSASF</sequence>
<organism evidence="1 2">
    <name type="scientific">Acaryochloris marina (strain MBIC 11017)</name>
    <dbReference type="NCBI Taxonomy" id="329726"/>
    <lineage>
        <taxon>Bacteria</taxon>
        <taxon>Bacillati</taxon>
        <taxon>Cyanobacteriota</taxon>
        <taxon>Cyanophyceae</taxon>
        <taxon>Acaryochloridales</taxon>
        <taxon>Acaryochloridaceae</taxon>
        <taxon>Acaryochloris</taxon>
    </lineage>
</organism>
<dbReference type="EMBL" id="CP000828">
    <property type="protein sequence ID" value="ABW25492.1"/>
    <property type="molecule type" value="Genomic_DNA"/>
</dbReference>
<dbReference type="STRING" id="329726.AM1_0436"/>
<name>B0CB02_ACAM1</name>